<dbReference type="EMBL" id="LFWA01000012">
    <property type="protein sequence ID" value="KTW28344.1"/>
    <property type="molecule type" value="Genomic_DNA"/>
</dbReference>
<dbReference type="VEuPathDB" id="FungiDB:T551_02763"/>
<keyword evidence="5" id="KW-1185">Reference proteome</keyword>
<keyword evidence="3" id="KW-0539">Nucleus</keyword>
<protein>
    <recommendedName>
        <fullName evidence="6">U3 small nucleolar RNA-associated protein 14</fullName>
    </recommendedName>
</protein>
<evidence type="ECO:0000256" key="3">
    <source>
        <dbReference type="ARBA" id="ARBA00023242"/>
    </source>
</evidence>
<dbReference type="GO" id="GO:0032040">
    <property type="term" value="C:small-subunit processome"/>
    <property type="evidence" value="ECO:0007669"/>
    <property type="project" value="InterPro"/>
</dbReference>
<organism evidence="4 5">
    <name type="scientific">Pneumocystis jirovecii (strain RU7)</name>
    <name type="common">Human pneumocystis pneumonia agent</name>
    <dbReference type="NCBI Taxonomy" id="1408657"/>
    <lineage>
        <taxon>Eukaryota</taxon>
        <taxon>Fungi</taxon>
        <taxon>Dikarya</taxon>
        <taxon>Ascomycota</taxon>
        <taxon>Taphrinomycotina</taxon>
        <taxon>Pneumocystomycetes</taxon>
        <taxon>Pneumocystaceae</taxon>
        <taxon>Pneumocystis</taxon>
    </lineage>
</organism>
<dbReference type="RefSeq" id="XP_018228906.1">
    <property type="nucleotide sequence ID" value="XM_018375026.1"/>
</dbReference>
<keyword evidence="2" id="KW-0597">Phosphoprotein</keyword>
<dbReference type="OrthoDB" id="277439at2759"/>
<evidence type="ECO:0000313" key="4">
    <source>
        <dbReference type="EMBL" id="KTW28344.1"/>
    </source>
</evidence>
<evidence type="ECO:0000256" key="1">
    <source>
        <dbReference type="ARBA" id="ARBA00004604"/>
    </source>
</evidence>
<gene>
    <name evidence="4" type="ORF">T551_02763</name>
</gene>
<proteinExistence type="predicted"/>
<dbReference type="eggNOG" id="KOG2172">
    <property type="taxonomic scope" value="Eukaryota"/>
</dbReference>
<dbReference type="GO" id="GO:0006364">
    <property type="term" value="P:rRNA processing"/>
    <property type="evidence" value="ECO:0007669"/>
    <property type="project" value="InterPro"/>
</dbReference>
<comment type="caution">
    <text evidence="4">The sequence shown here is derived from an EMBL/GenBank/DDBJ whole genome shotgun (WGS) entry which is preliminary data.</text>
</comment>
<evidence type="ECO:0008006" key="6">
    <source>
        <dbReference type="Google" id="ProtNLM"/>
    </source>
</evidence>
<dbReference type="Proteomes" id="UP000053447">
    <property type="component" value="Unassembled WGS sequence"/>
</dbReference>
<comment type="subcellular location">
    <subcellularLocation>
        <location evidence="1">Nucleus</location>
        <location evidence="1">Nucleolus</location>
    </subcellularLocation>
</comment>
<dbReference type="PANTHER" id="PTHR14150">
    <property type="entry name" value="U3 SMALL NUCLEOLAR RNA-ASSOCIATED PROTEIN 14"/>
    <property type="match status" value="1"/>
</dbReference>
<reference evidence="5" key="1">
    <citation type="journal article" date="2016" name="Nat. Commun.">
        <title>Genome analysis of three Pneumocystis species reveals adaptation mechanisms to life exclusively in mammalian hosts.</title>
        <authorList>
            <person name="Ma L."/>
            <person name="Chen Z."/>
            <person name="Huang D.W."/>
            <person name="Kutty G."/>
            <person name="Ishihara M."/>
            <person name="Wang H."/>
            <person name="Abouelleil A."/>
            <person name="Bishop L."/>
            <person name="Davey E."/>
            <person name="Deng R."/>
            <person name="Deng X."/>
            <person name="Fan L."/>
            <person name="Fantoni G."/>
            <person name="Fitzgerald M."/>
            <person name="Gogineni E."/>
            <person name="Goldberg J.M."/>
            <person name="Handley G."/>
            <person name="Hu X."/>
            <person name="Huber C."/>
            <person name="Jiao X."/>
            <person name="Jones K."/>
            <person name="Levin J.Z."/>
            <person name="Liu Y."/>
            <person name="Macdonald P."/>
            <person name="Melnikov A."/>
            <person name="Raley C."/>
            <person name="Sassi M."/>
            <person name="Sherman B.T."/>
            <person name="Song X."/>
            <person name="Sykes S."/>
            <person name="Tran B."/>
            <person name="Walsh L."/>
            <person name="Xia Y."/>
            <person name="Yang J."/>
            <person name="Young S."/>
            <person name="Zeng Q."/>
            <person name="Zheng X."/>
            <person name="Stephens R."/>
            <person name="Nusbaum C."/>
            <person name="Birren B.W."/>
            <person name="Azadi P."/>
            <person name="Lempicki R.A."/>
            <person name="Cuomo C.A."/>
            <person name="Kovacs J.A."/>
        </authorList>
    </citation>
    <scope>NUCLEOTIDE SEQUENCE [LARGE SCALE GENOMIC DNA]</scope>
    <source>
        <strain evidence="5">RU7</strain>
    </source>
</reference>
<dbReference type="AlphaFoldDB" id="A0A0W4ZIZ8"/>
<evidence type="ECO:0000313" key="5">
    <source>
        <dbReference type="Proteomes" id="UP000053447"/>
    </source>
</evidence>
<dbReference type="GeneID" id="28941281"/>
<dbReference type="STRING" id="1408657.A0A0W4ZIZ8"/>
<evidence type="ECO:0000256" key="2">
    <source>
        <dbReference type="ARBA" id="ARBA00022553"/>
    </source>
</evidence>
<dbReference type="InterPro" id="IPR006709">
    <property type="entry name" value="SSU_processome_Utp14"/>
</dbReference>
<sequence>MSDFSENYSSKLSTNAIDFEAKEKYQSIKNKASGLKNDMSFEFDINGCFNKIKDIKNIRLKKKKTINLCSESGYYTLSSMHQTSKICSSDIETGIIKDENISDSSEIFNDSEMLLSDSDFYDNNISCKNIQSNGLNEFVEILEKKKHDSLKIKTSKKMLSDVSNNQISNFKMKSIEDDYTNDQASKKLSILEMIAPLRTNIVTNSYLNSLHGENIFNSSNNTLNVPLVKTIQDRFDREAAYDIVKKELEKWKDIVKINRESEMLKFPVDFFEKEKLTNSSLSAKFKASTLFEESIDKALQSSGLKDEKSISEFEKLHTDKCFVKDAGIHHAEFRLMRDLMFRQECKAKRISKIKSKSYRKIRRHEKKKIKSLVSDKTDCEELCLQKEINRVKERMGFHCSSANKWAKKCLIDTYSNADSFQFMSKQLQCNQHFKRKIQGTYSSDSQDDLDNINEDNLSYKKGLLMDLKKINQNENIKSLKDLMDMQFMGSSKKNRNAKNKEILDDILRVEKNSEILCKEYSDDKNFECFSHFAGRRIFNPLLNKLHVSCINNQEFIEISEIEQSSDLTDKKLSCSQSLNDSNACSKNHNPWLFISYKSSLGLCGPELDHNIENSILHKNTKEYKTNESGLYIDLSDELLFSISTIEQDKYSDNIEEGNTNMLYSSSSFALKHRDIVARAFSGDNVLEKFEKEKFKDIKEYESYENNDSMPGWGNWCGIGTKYISKKLIKKVAGVSEKGKKNIKLRNVIVSEKRIKKNAKLLVSSVPYPYQTKEQYERSLMLPFGPEWTTREQHQKFILPRIVIKQGSVIEPLRIPS</sequence>
<dbReference type="PANTHER" id="PTHR14150:SF12">
    <property type="entry name" value="U3 SMALL NUCLEOLAR RNA-ASSOCIATED PROTEIN 14 HOMOLOG A"/>
    <property type="match status" value="1"/>
</dbReference>
<accession>A0A0W4ZIZ8</accession>
<dbReference type="Pfam" id="PF04615">
    <property type="entry name" value="Utp14"/>
    <property type="match status" value="1"/>
</dbReference>
<name>A0A0W4ZIZ8_PNEJ7</name>